<dbReference type="GO" id="GO:0003677">
    <property type="term" value="F:DNA binding"/>
    <property type="evidence" value="ECO:0007669"/>
    <property type="project" value="InterPro"/>
</dbReference>
<dbReference type="InterPro" id="IPR046947">
    <property type="entry name" value="LytR-like"/>
</dbReference>
<name>A0A1I0RRA6_9BACT</name>
<dbReference type="AlphaFoldDB" id="A0A1I0RRA6"/>
<keyword evidence="5" id="KW-1185">Reference proteome</keyword>
<dbReference type="PROSITE" id="PS50930">
    <property type="entry name" value="HTH_LYTTR"/>
    <property type="match status" value="1"/>
</dbReference>
<reference evidence="5" key="1">
    <citation type="submission" date="2016-10" db="EMBL/GenBank/DDBJ databases">
        <authorList>
            <person name="Varghese N."/>
            <person name="Submissions S."/>
        </authorList>
    </citation>
    <scope>NUCLEOTIDE SEQUENCE [LARGE SCALE GENOMIC DNA]</scope>
    <source>
        <strain evidence="5">CGMCC 1.12402</strain>
    </source>
</reference>
<dbReference type="PANTHER" id="PTHR37299:SF1">
    <property type="entry name" value="STAGE 0 SPORULATION PROTEIN A HOMOLOG"/>
    <property type="match status" value="1"/>
</dbReference>
<dbReference type="GeneID" id="99988637"/>
<feature type="domain" description="Response regulatory" evidence="2">
    <location>
        <begin position="2"/>
        <end position="115"/>
    </location>
</feature>
<dbReference type="PANTHER" id="PTHR37299">
    <property type="entry name" value="TRANSCRIPTIONAL REGULATOR-RELATED"/>
    <property type="match status" value="1"/>
</dbReference>
<dbReference type="EMBL" id="FOIR01000006">
    <property type="protein sequence ID" value="SEW43690.1"/>
    <property type="molecule type" value="Genomic_DNA"/>
</dbReference>
<dbReference type="RefSeq" id="WP_090261152.1">
    <property type="nucleotide sequence ID" value="NZ_FOIR01000006.1"/>
</dbReference>
<evidence type="ECO:0000259" key="3">
    <source>
        <dbReference type="PROSITE" id="PS50930"/>
    </source>
</evidence>
<dbReference type="SMART" id="SM00850">
    <property type="entry name" value="LytTR"/>
    <property type="match status" value="1"/>
</dbReference>
<accession>A0A1I0RRA6</accession>
<sequence>MKAVVVDDDEKCISVVSSLLEIYCPEVNLVGKANSVATGVSLIHDLNPDIAFLDVEMSDGTGIELVEKLNGVNTKIVFVTGYDKYAINAFQLSAVDYLLKPVDADGLVSAVEKCQMQMGLDFNRQQIEYLKASYERPLTEVNKIVLSDNESIHFVKVENILWCEASGGYTNFKLADGQSILVSKNLRIYQDILPKSMFFRSHNSYLINVVQVARFNRYDGSVIMVDNSSLPVAIRKKEALLERLRLQ</sequence>
<dbReference type="InterPro" id="IPR001789">
    <property type="entry name" value="Sig_transdc_resp-reg_receiver"/>
</dbReference>
<dbReference type="Gene3D" id="2.40.50.1020">
    <property type="entry name" value="LytTr DNA-binding domain"/>
    <property type="match status" value="1"/>
</dbReference>
<dbReference type="InterPro" id="IPR011006">
    <property type="entry name" value="CheY-like_superfamily"/>
</dbReference>
<dbReference type="STRING" id="1267423.SAMN05216290_3972"/>
<feature type="modified residue" description="4-aspartylphosphate" evidence="1">
    <location>
        <position position="54"/>
    </location>
</feature>
<evidence type="ECO:0000313" key="4">
    <source>
        <dbReference type="EMBL" id="SEW43690.1"/>
    </source>
</evidence>
<proteinExistence type="predicted"/>
<keyword evidence="1" id="KW-0597">Phosphoprotein</keyword>
<dbReference type="SUPFAM" id="SSF52172">
    <property type="entry name" value="CheY-like"/>
    <property type="match status" value="1"/>
</dbReference>
<evidence type="ECO:0000259" key="2">
    <source>
        <dbReference type="PROSITE" id="PS50110"/>
    </source>
</evidence>
<evidence type="ECO:0000313" key="5">
    <source>
        <dbReference type="Proteomes" id="UP000199437"/>
    </source>
</evidence>
<dbReference type="Gene3D" id="3.40.50.2300">
    <property type="match status" value="1"/>
</dbReference>
<dbReference type="Proteomes" id="UP000199437">
    <property type="component" value="Unassembled WGS sequence"/>
</dbReference>
<dbReference type="PROSITE" id="PS50110">
    <property type="entry name" value="RESPONSE_REGULATORY"/>
    <property type="match status" value="1"/>
</dbReference>
<dbReference type="OrthoDB" id="1646880at2"/>
<gene>
    <name evidence="4" type="ORF">SAMN05216290_3972</name>
</gene>
<dbReference type="Pfam" id="PF00072">
    <property type="entry name" value="Response_reg"/>
    <property type="match status" value="1"/>
</dbReference>
<protein>
    <submittedName>
        <fullName evidence="4">Two component transcriptional regulator, LytTR family</fullName>
    </submittedName>
</protein>
<organism evidence="4 5">
    <name type="scientific">Roseivirga pacifica</name>
    <dbReference type="NCBI Taxonomy" id="1267423"/>
    <lineage>
        <taxon>Bacteria</taxon>
        <taxon>Pseudomonadati</taxon>
        <taxon>Bacteroidota</taxon>
        <taxon>Cytophagia</taxon>
        <taxon>Cytophagales</taxon>
        <taxon>Roseivirgaceae</taxon>
        <taxon>Roseivirga</taxon>
    </lineage>
</organism>
<dbReference type="InterPro" id="IPR007492">
    <property type="entry name" value="LytTR_DNA-bd_dom"/>
</dbReference>
<feature type="domain" description="HTH LytTR-type" evidence="3">
    <location>
        <begin position="144"/>
        <end position="246"/>
    </location>
</feature>
<dbReference type="GO" id="GO:0000156">
    <property type="term" value="F:phosphorelay response regulator activity"/>
    <property type="evidence" value="ECO:0007669"/>
    <property type="project" value="InterPro"/>
</dbReference>
<dbReference type="Pfam" id="PF04397">
    <property type="entry name" value="LytTR"/>
    <property type="match status" value="1"/>
</dbReference>
<dbReference type="SMART" id="SM00448">
    <property type="entry name" value="REC"/>
    <property type="match status" value="1"/>
</dbReference>
<evidence type="ECO:0000256" key="1">
    <source>
        <dbReference type="PROSITE-ProRule" id="PRU00169"/>
    </source>
</evidence>